<dbReference type="FunFam" id="1.10.3520.10:FF:000001">
    <property type="entry name" value="Pleckstrin domain-containing family A member 8"/>
    <property type="match status" value="1"/>
</dbReference>
<evidence type="ECO:0000256" key="1">
    <source>
        <dbReference type="ARBA" id="ARBA00022448"/>
    </source>
</evidence>
<accession>A0A6L2PLX9</accession>
<dbReference type="OrthoDB" id="205255at2759"/>
<name>A0A6L2PLX9_COPFO</name>
<dbReference type="SUPFAM" id="SSF110004">
    <property type="entry name" value="Glycolipid transfer protein, GLTP"/>
    <property type="match status" value="1"/>
</dbReference>
<proteinExistence type="predicted"/>
<dbReference type="AlphaFoldDB" id="A0A6L2PLX9"/>
<dbReference type="InterPro" id="IPR036497">
    <property type="entry name" value="GLTP_sf"/>
</dbReference>
<keyword evidence="4" id="KW-1185">Reference proteome</keyword>
<dbReference type="EMBL" id="BLKM01000436">
    <property type="protein sequence ID" value="GFG33571.1"/>
    <property type="molecule type" value="Genomic_DNA"/>
</dbReference>
<dbReference type="FunCoup" id="A0A6L2PLX9">
    <property type="interactions" value="979"/>
</dbReference>
<keyword evidence="1" id="KW-0813">Transport</keyword>
<dbReference type="PANTHER" id="PTHR10219:SF25">
    <property type="entry name" value="PLECKSTRIN HOMOLOGY DOMAIN-CONTAINING FAMILY A MEMBER 8"/>
    <property type="match status" value="1"/>
</dbReference>
<evidence type="ECO:0000259" key="2">
    <source>
        <dbReference type="Pfam" id="PF08718"/>
    </source>
</evidence>
<evidence type="ECO:0000313" key="4">
    <source>
        <dbReference type="Proteomes" id="UP000502823"/>
    </source>
</evidence>
<protein>
    <recommendedName>
        <fullName evidence="2">Glycolipid transfer protein domain-containing protein</fullName>
    </recommendedName>
</protein>
<dbReference type="InterPro" id="IPR014830">
    <property type="entry name" value="Glycolipid_transfer_prot_dom"/>
</dbReference>
<sequence>MSAANGGVPSEEAKTYFSSVQLLFPEVIDGKINTLQFLESSRGVVGLVEKFGKVFAPVKYDMTGNIEKLTQQYNTNTEKHMYLNNMILSEKEEGGNYAIDALLWLRRALHFVHTFLNCVLEDSQQGTKSEDLVPFLEKAYGETLKAYHGWMAHKLFRLLSRMCPSRCELMSTLALGRVNREEAVLREMAVFLQGLDSNIQVIVKLYLENELDSNSKV</sequence>
<dbReference type="GO" id="GO:0005829">
    <property type="term" value="C:cytosol"/>
    <property type="evidence" value="ECO:0007669"/>
    <property type="project" value="TreeGrafter"/>
</dbReference>
<evidence type="ECO:0000313" key="3">
    <source>
        <dbReference type="EMBL" id="GFG33571.1"/>
    </source>
</evidence>
<dbReference type="Gene3D" id="1.10.3520.10">
    <property type="entry name" value="Glycolipid transfer protein"/>
    <property type="match status" value="1"/>
</dbReference>
<dbReference type="GO" id="GO:0016020">
    <property type="term" value="C:membrane"/>
    <property type="evidence" value="ECO:0007669"/>
    <property type="project" value="TreeGrafter"/>
</dbReference>
<dbReference type="Proteomes" id="UP000502823">
    <property type="component" value="Unassembled WGS sequence"/>
</dbReference>
<organism evidence="3 4">
    <name type="scientific">Coptotermes formosanus</name>
    <name type="common">Formosan subterranean termite</name>
    <dbReference type="NCBI Taxonomy" id="36987"/>
    <lineage>
        <taxon>Eukaryota</taxon>
        <taxon>Metazoa</taxon>
        <taxon>Ecdysozoa</taxon>
        <taxon>Arthropoda</taxon>
        <taxon>Hexapoda</taxon>
        <taxon>Insecta</taxon>
        <taxon>Pterygota</taxon>
        <taxon>Neoptera</taxon>
        <taxon>Polyneoptera</taxon>
        <taxon>Dictyoptera</taxon>
        <taxon>Blattodea</taxon>
        <taxon>Blattoidea</taxon>
        <taxon>Termitoidae</taxon>
        <taxon>Rhinotermitidae</taxon>
        <taxon>Coptotermes</taxon>
    </lineage>
</organism>
<gene>
    <name evidence="3" type="ORF">Cfor_03466</name>
</gene>
<dbReference type="GO" id="GO:1902388">
    <property type="term" value="F:ceramide 1-phosphate transfer activity"/>
    <property type="evidence" value="ECO:0007669"/>
    <property type="project" value="TreeGrafter"/>
</dbReference>
<dbReference type="GO" id="GO:1902387">
    <property type="term" value="F:ceramide 1-phosphate binding"/>
    <property type="evidence" value="ECO:0007669"/>
    <property type="project" value="TreeGrafter"/>
</dbReference>
<dbReference type="InParanoid" id="A0A6L2PLX9"/>
<feature type="domain" description="Glycolipid transfer protein" evidence="2">
    <location>
        <begin position="32"/>
        <end position="173"/>
    </location>
</feature>
<comment type="caution">
    <text evidence="3">The sequence shown here is derived from an EMBL/GenBank/DDBJ whole genome shotgun (WGS) entry which is preliminary data.</text>
</comment>
<dbReference type="PANTHER" id="PTHR10219">
    <property type="entry name" value="GLYCOLIPID TRANSFER PROTEIN-RELATED"/>
    <property type="match status" value="1"/>
</dbReference>
<dbReference type="Pfam" id="PF08718">
    <property type="entry name" value="GLTP"/>
    <property type="match status" value="1"/>
</dbReference>
<reference evidence="4" key="1">
    <citation type="submission" date="2020-01" db="EMBL/GenBank/DDBJ databases">
        <title>Draft genome sequence of the Termite Coptotermes fromosanus.</title>
        <authorList>
            <person name="Itakura S."/>
            <person name="Yosikawa Y."/>
            <person name="Umezawa K."/>
        </authorList>
    </citation>
    <scope>NUCLEOTIDE SEQUENCE [LARGE SCALE GENOMIC DNA]</scope>
</reference>